<dbReference type="AlphaFoldDB" id="F4XW86"/>
<dbReference type="HOGENOM" id="CLU_3416874_0_0_3"/>
<dbReference type="EMBL" id="GL890942">
    <property type="protein sequence ID" value="EGJ31071.1"/>
    <property type="molecule type" value="Genomic_DNA"/>
</dbReference>
<name>F4XW86_9CYAN</name>
<gene>
    <name evidence="1" type="ORF">LYNGBM3L_42880</name>
</gene>
<sequence length="26" mass="2984">MTGLLELILQLGFQVWVHLAFAEKII</sequence>
<organism evidence="1 2">
    <name type="scientific">Moorena producens 3L</name>
    <dbReference type="NCBI Taxonomy" id="489825"/>
    <lineage>
        <taxon>Bacteria</taxon>
        <taxon>Bacillati</taxon>
        <taxon>Cyanobacteriota</taxon>
        <taxon>Cyanophyceae</taxon>
        <taxon>Coleofasciculales</taxon>
        <taxon>Coleofasciculaceae</taxon>
        <taxon>Moorena</taxon>
    </lineage>
</organism>
<evidence type="ECO:0000313" key="2">
    <source>
        <dbReference type="Proteomes" id="UP000003959"/>
    </source>
</evidence>
<proteinExistence type="predicted"/>
<accession>F4XW86</accession>
<reference evidence="2" key="1">
    <citation type="journal article" date="2011" name="Proc. Natl. Acad. Sci. U.S.A.">
        <title>Genomic insights into the physiology and ecology of the marine filamentous cyanobacterium Lyngbya majuscula.</title>
        <authorList>
            <person name="Jones A.C."/>
            <person name="Monroe E.A."/>
            <person name="Podell S."/>
            <person name="Hess W.R."/>
            <person name="Klages S."/>
            <person name="Esquenazi E."/>
            <person name="Niessen S."/>
            <person name="Hoover H."/>
            <person name="Rothmann M."/>
            <person name="Lasken R.S."/>
            <person name="Yates J.R.III."/>
            <person name="Reinhardt R."/>
            <person name="Kube M."/>
            <person name="Burkart M.D."/>
            <person name="Allen E.E."/>
            <person name="Dorrestein P.C."/>
            <person name="Gerwick W.H."/>
            <person name="Gerwick L."/>
        </authorList>
    </citation>
    <scope>NUCLEOTIDE SEQUENCE [LARGE SCALE GENOMIC DNA]</scope>
    <source>
        <strain evidence="2">3L</strain>
    </source>
</reference>
<protein>
    <submittedName>
        <fullName evidence="1">Uncharacterized protein</fullName>
    </submittedName>
</protein>
<dbReference type="Proteomes" id="UP000003959">
    <property type="component" value="Unassembled WGS sequence"/>
</dbReference>
<keyword evidence="2" id="KW-1185">Reference proteome</keyword>
<evidence type="ECO:0000313" key="1">
    <source>
        <dbReference type="EMBL" id="EGJ31071.1"/>
    </source>
</evidence>